<sequence>MPRLAKLRANRARIHTIASGHGASNVRFFGSVARGDDGPGSDVDLLVDLDVHTRGLLPLAAMSDELSVLLDERVDVVASGALAREVLTSALSEAVPL</sequence>
<feature type="domain" description="Polymerase nucleotidyl transferase" evidence="10">
    <location>
        <begin position="25"/>
        <end position="77"/>
    </location>
</feature>
<comment type="similarity">
    <text evidence="9">Belongs to the MntA antitoxin family.</text>
</comment>
<reference evidence="11 12" key="1">
    <citation type="submission" date="2019-07" db="EMBL/GenBank/DDBJ databases">
        <title>Whole genome shotgun sequence of Actinotalea fermentans NBRC 105374.</title>
        <authorList>
            <person name="Hosoyama A."/>
            <person name="Uohara A."/>
            <person name="Ohji S."/>
            <person name="Ichikawa N."/>
        </authorList>
    </citation>
    <scope>NUCLEOTIDE SEQUENCE [LARGE SCALE GENOMIC DNA]</scope>
    <source>
        <strain evidence="11 12">NBRC 105374</strain>
    </source>
</reference>
<accession>A0A511Z162</accession>
<evidence type="ECO:0000256" key="5">
    <source>
        <dbReference type="ARBA" id="ARBA00022723"/>
    </source>
</evidence>
<dbReference type="GO" id="GO:0046872">
    <property type="term" value="F:metal ion binding"/>
    <property type="evidence" value="ECO:0007669"/>
    <property type="project" value="UniProtKB-KW"/>
</dbReference>
<dbReference type="GO" id="GO:0005524">
    <property type="term" value="F:ATP binding"/>
    <property type="evidence" value="ECO:0007669"/>
    <property type="project" value="UniProtKB-KW"/>
</dbReference>
<dbReference type="AlphaFoldDB" id="A0A511Z162"/>
<comment type="cofactor">
    <cofactor evidence="1">
        <name>Mg(2+)</name>
        <dbReference type="ChEBI" id="CHEBI:18420"/>
    </cofactor>
</comment>
<keyword evidence="4" id="KW-0548">Nucleotidyltransferase</keyword>
<evidence type="ECO:0000313" key="12">
    <source>
        <dbReference type="Proteomes" id="UP000321484"/>
    </source>
</evidence>
<dbReference type="PANTHER" id="PTHR33571:SF12">
    <property type="entry name" value="BSL3053 PROTEIN"/>
    <property type="match status" value="1"/>
</dbReference>
<keyword evidence="3" id="KW-0808">Transferase</keyword>
<evidence type="ECO:0000256" key="8">
    <source>
        <dbReference type="ARBA" id="ARBA00022842"/>
    </source>
</evidence>
<keyword evidence="7" id="KW-0067">ATP-binding</keyword>
<evidence type="ECO:0000256" key="9">
    <source>
        <dbReference type="ARBA" id="ARBA00038276"/>
    </source>
</evidence>
<dbReference type="Proteomes" id="UP000321484">
    <property type="component" value="Unassembled WGS sequence"/>
</dbReference>
<evidence type="ECO:0000256" key="4">
    <source>
        <dbReference type="ARBA" id="ARBA00022695"/>
    </source>
</evidence>
<dbReference type="InterPro" id="IPR043519">
    <property type="entry name" value="NT_sf"/>
</dbReference>
<dbReference type="InterPro" id="IPR052038">
    <property type="entry name" value="Type-VII_TA_antitoxin"/>
</dbReference>
<evidence type="ECO:0000256" key="7">
    <source>
        <dbReference type="ARBA" id="ARBA00022840"/>
    </source>
</evidence>
<evidence type="ECO:0000256" key="2">
    <source>
        <dbReference type="ARBA" id="ARBA00022649"/>
    </source>
</evidence>
<evidence type="ECO:0000256" key="6">
    <source>
        <dbReference type="ARBA" id="ARBA00022741"/>
    </source>
</evidence>
<evidence type="ECO:0000259" key="10">
    <source>
        <dbReference type="Pfam" id="PF01909"/>
    </source>
</evidence>
<keyword evidence="8" id="KW-0460">Magnesium</keyword>
<dbReference type="SUPFAM" id="SSF81301">
    <property type="entry name" value="Nucleotidyltransferase"/>
    <property type="match status" value="1"/>
</dbReference>
<dbReference type="PANTHER" id="PTHR33571">
    <property type="entry name" value="SSL8005 PROTEIN"/>
    <property type="match status" value="1"/>
</dbReference>
<gene>
    <name evidence="11" type="ORF">AFE02nite_29350</name>
</gene>
<keyword evidence="12" id="KW-1185">Reference proteome</keyword>
<dbReference type="GO" id="GO:0016779">
    <property type="term" value="F:nucleotidyltransferase activity"/>
    <property type="evidence" value="ECO:0007669"/>
    <property type="project" value="UniProtKB-KW"/>
</dbReference>
<organism evidence="11 12">
    <name type="scientific">Actinotalea fermentans</name>
    <dbReference type="NCBI Taxonomy" id="43671"/>
    <lineage>
        <taxon>Bacteria</taxon>
        <taxon>Bacillati</taxon>
        <taxon>Actinomycetota</taxon>
        <taxon>Actinomycetes</taxon>
        <taxon>Micrococcales</taxon>
        <taxon>Cellulomonadaceae</taxon>
        <taxon>Actinotalea</taxon>
    </lineage>
</organism>
<protein>
    <recommendedName>
        <fullName evidence="10">Polymerase nucleotidyl transferase domain-containing protein</fullName>
    </recommendedName>
</protein>
<dbReference type="Gene3D" id="3.30.460.10">
    <property type="entry name" value="Beta Polymerase, domain 2"/>
    <property type="match status" value="1"/>
</dbReference>
<comment type="caution">
    <text evidence="11">The sequence shown here is derived from an EMBL/GenBank/DDBJ whole genome shotgun (WGS) entry which is preliminary data.</text>
</comment>
<dbReference type="InterPro" id="IPR002934">
    <property type="entry name" value="Polymerase_NTP_transf_dom"/>
</dbReference>
<proteinExistence type="inferred from homology"/>
<keyword evidence="6" id="KW-0547">Nucleotide-binding</keyword>
<dbReference type="EMBL" id="BJYK01000009">
    <property type="protein sequence ID" value="GEN81201.1"/>
    <property type="molecule type" value="Genomic_DNA"/>
</dbReference>
<keyword evidence="5" id="KW-0479">Metal-binding</keyword>
<evidence type="ECO:0000313" key="11">
    <source>
        <dbReference type="EMBL" id="GEN81201.1"/>
    </source>
</evidence>
<keyword evidence="2" id="KW-1277">Toxin-antitoxin system</keyword>
<dbReference type="Pfam" id="PF01909">
    <property type="entry name" value="NTP_transf_2"/>
    <property type="match status" value="1"/>
</dbReference>
<name>A0A511Z162_9CELL</name>
<evidence type="ECO:0000256" key="3">
    <source>
        <dbReference type="ARBA" id="ARBA00022679"/>
    </source>
</evidence>
<evidence type="ECO:0000256" key="1">
    <source>
        <dbReference type="ARBA" id="ARBA00001946"/>
    </source>
</evidence>